<proteinExistence type="predicted"/>
<name>A0AAE9J655_CAEBR</name>
<evidence type="ECO:0008006" key="3">
    <source>
        <dbReference type="Google" id="ProtNLM"/>
    </source>
</evidence>
<accession>A0AAE9J655</accession>
<keyword evidence="2" id="KW-1185">Reference proteome</keyword>
<dbReference type="Proteomes" id="UP000829354">
    <property type="component" value="Chromosome II"/>
</dbReference>
<evidence type="ECO:0000313" key="1">
    <source>
        <dbReference type="EMBL" id="UMM16428.1"/>
    </source>
</evidence>
<dbReference type="InterPro" id="IPR042317">
    <property type="entry name" value="She-1-like"/>
</dbReference>
<sequence>MLCQNIPARLKQKVVDLLYYESRCNLRVSSKDDRDVVDSTKFVPEKLKISEKERDMSEAKPISILPNNLKVQKLAGHEDHNNFYGKLFGRLDGIRQPWEIELKSFPGPMSIYCKIWRRSEKPCRLYPFYFGEE</sequence>
<dbReference type="AlphaFoldDB" id="A0AAE9J655"/>
<dbReference type="PANTHER" id="PTHR31006">
    <property type="entry name" value="F-BOX DOMAIN-CONTAINING PROTEIN-RELATED-RELATED"/>
    <property type="match status" value="1"/>
</dbReference>
<gene>
    <name evidence="1" type="ORF">L5515_013441</name>
</gene>
<evidence type="ECO:0000313" key="2">
    <source>
        <dbReference type="Proteomes" id="UP000829354"/>
    </source>
</evidence>
<protein>
    <recommendedName>
        <fullName evidence="3">F-box domain-containing protein</fullName>
    </recommendedName>
</protein>
<organism evidence="1 2">
    <name type="scientific">Caenorhabditis briggsae</name>
    <dbReference type="NCBI Taxonomy" id="6238"/>
    <lineage>
        <taxon>Eukaryota</taxon>
        <taxon>Metazoa</taxon>
        <taxon>Ecdysozoa</taxon>
        <taxon>Nematoda</taxon>
        <taxon>Chromadorea</taxon>
        <taxon>Rhabditida</taxon>
        <taxon>Rhabditina</taxon>
        <taxon>Rhabditomorpha</taxon>
        <taxon>Rhabditoidea</taxon>
        <taxon>Rhabditidae</taxon>
        <taxon>Peloderinae</taxon>
        <taxon>Caenorhabditis</taxon>
    </lineage>
</organism>
<dbReference type="PANTHER" id="PTHR31006:SF8">
    <property type="entry name" value="F-BOX DOMAIN-CONTAINING PROTEIN-RELATED"/>
    <property type="match status" value="1"/>
</dbReference>
<reference evidence="1 2" key="1">
    <citation type="submission" date="2022-04" db="EMBL/GenBank/DDBJ databases">
        <title>Chromosome-level reference genomes for two strains of Caenorhabditis briggsae: an improved platform for comparative genomics.</title>
        <authorList>
            <person name="Stevens L."/>
            <person name="Andersen E."/>
        </authorList>
    </citation>
    <scope>NUCLEOTIDE SEQUENCE [LARGE SCALE GENOMIC DNA]</scope>
    <source>
        <strain evidence="1">VX34</strain>
        <tissue evidence="1">Whole-organism</tissue>
    </source>
</reference>
<dbReference type="EMBL" id="CP092621">
    <property type="protein sequence ID" value="UMM16428.1"/>
    <property type="molecule type" value="Genomic_DNA"/>
</dbReference>